<comment type="caution">
    <text evidence="3">The sequence shown here is derived from an EMBL/GenBank/DDBJ whole genome shotgun (WGS) entry which is preliminary data.</text>
</comment>
<evidence type="ECO:0000313" key="3">
    <source>
        <dbReference type="EMBL" id="KAA5543613.1"/>
    </source>
</evidence>
<evidence type="ECO:0000256" key="2">
    <source>
        <dbReference type="SAM" id="SignalP"/>
    </source>
</evidence>
<feature type="chain" id="PRO_5024408095" evidence="2">
    <location>
        <begin position="39"/>
        <end position="262"/>
    </location>
</feature>
<dbReference type="RefSeq" id="WP_150076364.1">
    <property type="nucleotide sequence ID" value="NZ_VWOX01000005.1"/>
</dbReference>
<protein>
    <submittedName>
        <fullName evidence="3">Uncharacterized protein</fullName>
    </submittedName>
</protein>
<organism evidence="3 4">
    <name type="scientific">Roseiconus nitratireducens</name>
    <dbReference type="NCBI Taxonomy" id="2605748"/>
    <lineage>
        <taxon>Bacteria</taxon>
        <taxon>Pseudomonadati</taxon>
        <taxon>Planctomycetota</taxon>
        <taxon>Planctomycetia</taxon>
        <taxon>Pirellulales</taxon>
        <taxon>Pirellulaceae</taxon>
        <taxon>Roseiconus</taxon>
    </lineage>
</organism>
<feature type="compositionally biased region" description="Polar residues" evidence="1">
    <location>
        <begin position="246"/>
        <end position="262"/>
    </location>
</feature>
<keyword evidence="2" id="KW-0732">Signal</keyword>
<reference evidence="3 4" key="1">
    <citation type="submission" date="2019-08" db="EMBL/GenBank/DDBJ databases">
        <authorList>
            <person name="Dhanesh K."/>
            <person name="Kumar G."/>
            <person name="Sasikala C."/>
            <person name="Venkata Ramana C."/>
        </authorList>
    </citation>
    <scope>NUCLEOTIDE SEQUENCE [LARGE SCALE GENOMIC DNA]</scope>
    <source>
        <strain evidence="3 4">JC645</strain>
    </source>
</reference>
<proteinExistence type="predicted"/>
<gene>
    <name evidence="3" type="ORF">FYK55_10400</name>
</gene>
<dbReference type="EMBL" id="VWOX01000005">
    <property type="protein sequence ID" value="KAA5543613.1"/>
    <property type="molecule type" value="Genomic_DNA"/>
</dbReference>
<feature type="compositionally biased region" description="Low complexity" evidence="1">
    <location>
        <begin position="189"/>
        <end position="204"/>
    </location>
</feature>
<name>A0A5M6D8E1_9BACT</name>
<dbReference type="AlphaFoldDB" id="A0A5M6D8E1"/>
<feature type="region of interest" description="Disordered" evidence="1">
    <location>
        <begin position="189"/>
        <end position="262"/>
    </location>
</feature>
<feature type="signal peptide" evidence="2">
    <location>
        <begin position="1"/>
        <end position="38"/>
    </location>
</feature>
<sequence length="262" mass="28462">MKRTTMPHHASLGSRVRTCLPFAAVLLGSLVGTSAAHGHHPNKECQPVWPRIDCIPPLGNNLPIGYRRKYNRPSYIEGKIAYWIAPSSQEAMAWHRAVHAGAYQKPKKHLRLEQHYFYPKPWQALTVGPRRPVNDPDNVYGTIDINQTEMMDAPEVDVEESDDTIAPEVLEETLDVPEEIPADAIESQLDLPPADAPGAEAAEGSPVLQGPDTDSGALLGPARSGVRTASRNASAAGVSRRSVSRPTGTTSKPSSFRQLLGL</sequence>
<evidence type="ECO:0000313" key="4">
    <source>
        <dbReference type="Proteomes" id="UP000324479"/>
    </source>
</evidence>
<dbReference type="Proteomes" id="UP000324479">
    <property type="component" value="Unassembled WGS sequence"/>
</dbReference>
<accession>A0A5M6D8E1</accession>
<feature type="compositionally biased region" description="Low complexity" evidence="1">
    <location>
        <begin position="229"/>
        <end position="245"/>
    </location>
</feature>
<evidence type="ECO:0000256" key="1">
    <source>
        <dbReference type="SAM" id="MobiDB-lite"/>
    </source>
</evidence>
<keyword evidence="4" id="KW-1185">Reference proteome</keyword>